<dbReference type="AlphaFoldDB" id="A0AAV7RUG5"/>
<keyword evidence="3" id="KW-1185">Reference proteome</keyword>
<accession>A0AAV7RUG5</accession>
<evidence type="ECO:0000313" key="2">
    <source>
        <dbReference type="EMBL" id="KAJ1154488.1"/>
    </source>
</evidence>
<organism evidence="2 3">
    <name type="scientific">Pleurodeles waltl</name>
    <name type="common">Iberian ribbed newt</name>
    <dbReference type="NCBI Taxonomy" id="8319"/>
    <lineage>
        <taxon>Eukaryota</taxon>
        <taxon>Metazoa</taxon>
        <taxon>Chordata</taxon>
        <taxon>Craniata</taxon>
        <taxon>Vertebrata</taxon>
        <taxon>Euteleostomi</taxon>
        <taxon>Amphibia</taxon>
        <taxon>Batrachia</taxon>
        <taxon>Caudata</taxon>
        <taxon>Salamandroidea</taxon>
        <taxon>Salamandridae</taxon>
        <taxon>Pleurodelinae</taxon>
        <taxon>Pleurodeles</taxon>
    </lineage>
</organism>
<proteinExistence type="predicted"/>
<dbReference type="EMBL" id="JANPWB010000009">
    <property type="protein sequence ID" value="KAJ1154488.1"/>
    <property type="molecule type" value="Genomic_DNA"/>
</dbReference>
<gene>
    <name evidence="2" type="ORF">NDU88_007240</name>
</gene>
<comment type="caution">
    <text evidence="2">The sequence shown here is derived from an EMBL/GenBank/DDBJ whole genome shotgun (WGS) entry which is preliminary data.</text>
</comment>
<feature type="region of interest" description="Disordered" evidence="1">
    <location>
        <begin position="49"/>
        <end position="87"/>
    </location>
</feature>
<evidence type="ECO:0000256" key="1">
    <source>
        <dbReference type="SAM" id="MobiDB-lite"/>
    </source>
</evidence>
<protein>
    <submittedName>
        <fullName evidence="2">Uncharacterized protein</fullName>
    </submittedName>
</protein>
<dbReference type="Proteomes" id="UP001066276">
    <property type="component" value="Chromosome 5"/>
</dbReference>
<evidence type="ECO:0000313" key="3">
    <source>
        <dbReference type="Proteomes" id="UP001066276"/>
    </source>
</evidence>
<reference evidence="2" key="1">
    <citation type="journal article" date="2022" name="bioRxiv">
        <title>Sequencing and chromosome-scale assembly of the giantPleurodeles waltlgenome.</title>
        <authorList>
            <person name="Brown T."/>
            <person name="Elewa A."/>
            <person name="Iarovenko S."/>
            <person name="Subramanian E."/>
            <person name="Araus A.J."/>
            <person name="Petzold A."/>
            <person name="Susuki M."/>
            <person name="Suzuki K.-i.T."/>
            <person name="Hayashi T."/>
            <person name="Toyoda A."/>
            <person name="Oliveira C."/>
            <person name="Osipova E."/>
            <person name="Leigh N.D."/>
            <person name="Simon A."/>
            <person name="Yun M.H."/>
        </authorList>
    </citation>
    <scope>NUCLEOTIDE SEQUENCE</scope>
    <source>
        <strain evidence="2">20211129_DDA</strain>
        <tissue evidence="2">Liver</tissue>
    </source>
</reference>
<name>A0AAV7RUG5_PLEWA</name>
<sequence>MTEGSSSYLRQIYDLERDMQAIRAENSQLTSNILTHFITCYVLRATLEKEEEEEGSRAAGHGGGSTGQAENCAESQKPGLRSGPGQL</sequence>